<dbReference type="AlphaFoldDB" id="A0A417YX33"/>
<dbReference type="RefSeq" id="WP_118919705.1">
    <property type="nucleotide sequence ID" value="NZ_QWEG01000003.1"/>
</dbReference>
<accession>A0A417YX33</accession>
<comment type="caution">
    <text evidence="1">The sequence shown here is derived from an EMBL/GenBank/DDBJ whole genome shotgun (WGS) entry which is preliminary data.</text>
</comment>
<proteinExistence type="predicted"/>
<dbReference type="EMBL" id="QWEG01000003">
    <property type="protein sequence ID" value="RHW42050.1"/>
    <property type="molecule type" value="Genomic_DNA"/>
</dbReference>
<reference evidence="1 2" key="1">
    <citation type="journal article" date="2017" name="Int. J. Syst. Evol. Microbiol.">
        <title>Bacillus notoginsengisoli sp. nov., a novel bacterium isolated from the rhizosphere of Panax notoginseng.</title>
        <authorList>
            <person name="Zhang M.Y."/>
            <person name="Cheng J."/>
            <person name="Cai Y."/>
            <person name="Zhang T.Y."/>
            <person name="Wu Y.Y."/>
            <person name="Manikprabhu D."/>
            <person name="Li W.J."/>
            <person name="Zhang Y.X."/>
        </authorList>
    </citation>
    <scope>NUCLEOTIDE SEQUENCE [LARGE SCALE GENOMIC DNA]</scope>
    <source>
        <strain evidence="1 2">JCM 30743</strain>
    </source>
</reference>
<dbReference type="Proteomes" id="UP000284416">
    <property type="component" value="Unassembled WGS sequence"/>
</dbReference>
<gene>
    <name evidence="1" type="ORF">D1B31_05255</name>
</gene>
<sequence>MIEAEGTKTPAGCGGKVGTPQKAKCLKRKSTKIHLKKKISISTYIVAKSDLSCLFKKRKQSSTQT</sequence>
<keyword evidence="2" id="KW-1185">Reference proteome</keyword>
<name>A0A417YX33_9BACI</name>
<evidence type="ECO:0000313" key="2">
    <source>
        <dbReference type="Proteomes" id="UP000284416"/>
    </source>
</evidence>
<dbReference type="OrthoDB" id="2942924at2"/>
<protein>
    <submittedName>
        <fullName evidence="1">Uncharacterized protein</fullName>
    </submittedName>
</protein>
<organism evidence="1 2">
    <name type="scientific">Neobacillus notoginsengisoli</name>
    <dbReference type="NCBI Taxonomy" id="1578198"/>
    <lineage>
        <taxon>Bacteria</taxon>
        <taxon>Bacillati</taxon>
        <taxon>Bacillota</taxon>
        <taxon>Bacilli</taxon>
        <taxon>Bacillales</taxon>
        <taxon>Bacillaceae</taxon>
        <taxon>Neobacillus</taxon>
    </lineage>
</organism>
<evidence type="ECO:0000313" key="1">
    <source>
        <dbReference type="EMBL" id="RHW42050.1"/>
    </source>
</evidence>